<dbReference type="AlphaFoldDB" id="A0A345SWP8"/>
<dbReference type="OrthoDB" id="4244062at2"/>
<evidence type="ECO:0000313" key="2">
    <source>
        <dbReference type="EMBL" id="AXI78153.1"/>
    </source>
</evidence>
<dbReference type="EMBL" id="CP031264">
    <property type="protein sequence ID" value="AXI78153.1"/>
    <property type="molecule type" value="Genomic_DNA"/>
</dbReference>
<keyword evidence="3" id="KW-1185">Reference proteome</keyword>
<evidence type="ECO:0000313" key="3">
    <source>
        <dbReference type="Proteomes" id="UP000249340"/>
    </source>
</evidence>
<sequence length="146" mass="14994">MFAALVAACSVGVGQASAAGSAPESSHLLGTFSLDSDGTVTPMSASGCTGNRGAPDGSGSVCFYVYGTKLHVDSVKVEKLSQYDWTDYAEVSIGDTWGLMGATRSGSRGQTVTESSAVGLSFANNTKACGWWHKFPGLKGCITIHS</sequence>
<feature type="chain" id="PRO_5016724880" evidence="1">
    <location>
        <begin position="19"/>
        <end position="146"/>
    </location>
</feature>
<feature type="signal peptide" evidence="1">
    <location>
        <begin position="1"/>
        <end position="18"/>
    </location>
</feature>
<organism evidence="2 3">
    <name type="scientific">Peterkaempfera bronchialis</name>
    <dbReference type="NCBI Taxonomy" id="2126346"/>
    <lineage>
        <taxon>Bacteria</taxon>
        <taxon>Bacillati</taxon>
        <taxon>Actinomycetota</taxon>
        <taxon>Actinomycetes</taxon>
        <taxon>Kitasatosporales</taxon>
        <taxon>Streptomycetaceae</taxon>
        <taxon>Peterkaempfera</taxon>
    </lineage>
</organism>
<dbReference type="KEGG" id="stri:C7M71_012580"/>
<proteinExistence type="predicted"/>
<reference evidence="3" key="1">
    <citation type="submission" date="2018-07" db="EMBL/GenBank/DDBJ databases">
        <title>Streptacidiphilus bronchialis DSM 106435 chromosome.</title>
        <authorList>
            <person name="Batra D."/>
            <person name="Gulvik C.A."/>
        </authorList>
    </citation>
    <scope>NUCLEOTIDE SEQUENCE [LARGE SCALE GENOMIC DNA]</scope>
    <source>
        <strain evidence="3">DSM 106435</strain>
    </source>
</reference>
<protein>
    <submittedName>
        <fullName evidence="2">Uncharacterized protein</fullName>
    </submittedName>
</protein>
<keyword evidence="1" id="KW-0732">Signal</keyword>
<dbReference type="Proteomes" id="UP000249340">
    <property type="component" value="Chromosome"/>
</dbReference>
<accession>A0A345SWP8</accession>
<gene>
    <name evidence="2" type="ORF">C7M71_012580</name>
</gene>
<name>A0A345SWP8_9ACTN</name>
<evidence type="ECO:0000256" key="1">
    <source>
        <dbReference type="SAM" id="SignalP"/>
    </source>
</evidence>